<protein>
    <submittedName>
        <fullName evidence="2">Uncharacterized protein</fullName>
    </submittedName>
</protein>
<name>A0AA39UQK0_9AGAR</name>
<evidence type="ECO:0000256" key="1">
    <source>
        <dbReference type="SAM" id="MobiDB-lite"/>
    </source>
</evidence>
<gene>
    <name evidence="2" type="ORF">EDD18DRAFT_1464980</name>
</gene>
<organism evidence="2 3">
    <name type="scientific">Armillaria luteobubalina</name>
    <dbReference type="NCBI Taxonomy" id="153913"/>
    <lineage>
        <taxon>Eukaryota</taxon>
        <taxon>Fungi</taxon>
        <taxon>Dikarya</taxon>
        <taxon>Basidiomycota</taxon>
        <taxon>Agaricomycotina</taxon>
        <taxon>Agaricomycetes</taxon>
        <taxon>Agaricomycetidae</taxon>
        <taxon>Agaricales</taxon>
        <taxon>Marasmiineae</taxon>
        <taxon>Physalacriaceae</taxon>
        <taxon>Armillaria</taxon>
    </lineage>
</organism>
<dbReference type="AlphaFoldDB" id="A0AA39UQK0"/>
<sequence length="214" mass="23958">MFLEVRDNHSLVEHYLSSSNIKEPQIAKILQTYNQSSSIYFLHSSPCVSQLLLSFLSRSSRSLPSPLPSRLGTAMSTTKAMTVEAKITPTETKARMTVVATALGLLCLSTRMTSRDGTRASTLHTSTRKSPRSTLRSSVRASARRTQDDKCNSCQAYSHDEKDEKFICDLFVEIIDVDTWEQDCDEGNDDKDGKDGKQVRKLNPVNFVRVVTMD</sequence>
<keyword evidence="3" id="KW-1185">Reference proteome</keyword>
<feature type="region of interest" description="Disordered" evidence="1">
    <location>
        <begin position="117"/>
        <end position="144"/>
    </location>
</feature>
<accession>A0AA39UQK0</accession>
<dbReference type="Proteomes" id="UP001175228">
    <property type="component" value="Unassembled WGS sequence"/>
</dbReference>
<evidence type="ECO:0000313" key="3">
    <source>
        <dbReference type="Proteomes" id="UP001175228"/>
    </source>
</evidence>
<proteinExistence type="predicted"/>
<feature type="non-terminal residue" evidence="2">
    <location>
        <position position="214"/>
    </location>
</feature>
<comment type="caution">
    <text evidence="2">The sequence shown here is derived from an EMBL/GenBank/DDBJ whole genome shotgun (WGS) entry which is preliminary data.</text>
</comment>
<dbReference type="EMBL" id="JAUEPU010000026">
    <property type="protein sequence ID" value="KAK0493064.1"/>
    <property type="molecule type" value="Genomic_DNA"/>
</dbReference>
<reference evidence="2" key="1">
    <citation type="submission" date="2023-06" db="EMBL/GenBank/DDBJ databases">
        <authorList>
            <consortium name="Lawrence Berkeley National Laboratory"/>
            <person name="Ahrendt S."/>
            <person name="Sahu N."/>
            <person name="Indic B."/>
            <person name="Wong-Bajracharya J."/>
            <person name="Merenyi Z."/>
            <person name="Ke H.-M."/>
            <person name="Monk M."/>
            <person name="Kocsube S."/>
            <person name="Drula E."/>
            <person name="Lipzen A."/>
            <person name="Balint B."/>
            <person name="Henrissat B."/>
            <person name="Andreopoulos B."/>
            <person name="Martin F.M."/>
            <person name="Harder C.B."/>
            <person name="Rigling D."/>
            <person name="Ford K.L."/>
            <person name="Foster G.D."/>
            <person name="Pangilinan J."/>
            <person name="Papanicolaou A."/>
            <person name="Barry K."/>
            <person name="LaButti K."/>
            <person name="Viragh M."/>
            <person name="Koriabine M."/>
            <person name="Yan M."/>
            <person name="Riley R."/>
            <person name="Champramary S."/>
            <person name="Plett K.L."/>
            <person name="Tsai I.J."/>
            <person name="Slot J."/>
            <person name="Sipos G."/>
            <person name="Plett J."/>
            <person name="Nagy L.G."/>
            <person name="Grigoriev I.V."/>
        </authorList>
    </citation>
    <scope>NUCLEOTIDE SEQUENCE</scope>
    <source>
        <strain evidence="2">HWK02</strain>
    </source>
</reference>
<evidence type="ECO:0000313" key="2">
    <source>
        <dbReference type="EMBL" id="KAK0493064.1"/>
    </source>
</evidence>